<keyword evidence="3" id="KW-1185">Reference proteome</keyword>
<proteinExistence type="predicted"/>
<name>A0A430KY31_9HYPO</name>
<dbReference type="Proteomes" id="UP000287124">
    <property type="component" value="Unassembled WGS sequence"/>
</dbReference>
<reference evidence="2 3" key="1">
    <citation type="submission" date="2017-06" db="EMBL/GenBank/DDBJ databases">
        <title>Comparative genomic analysis of Ambrosia Fusariam Clade fungi.</title>
        <authorList>
            <person name="Stajich J.E."/>
            <person name="Carrillo J."/>
            <person name="Kijimoto T."/>
            <person name="Eskalen A."/>
            <person name="O'Donnell K."/>
            <person name="Kasson M."/>
        </authorList>
    </citation>
    <scope>NUCLEOTIDE SEQUENCE [LARGE SCALE GENOMIC DNA]</scope>
    <source>
        <strain evidence="2 3">UCR1854</strain>
    </source>
</reference>
<comment type="caution">
    <text evidence="2">The sequence shown here is derived from an EMBL/GenBank/DDBJ whole genome shotgun (WGS) entry which is preliminary data.</text>
</comment>
<evidence type="ECO:0000313" key="2">
    <source>
        <dbReference type="EMBL" id="RTE68263.1"/>
    </source>
</evidence>
<feature type="compositionally biased region" description="Polar residues" evidence="1">
    <location>
        <begin position="15"/>
        <end position="25"/>
    </location>
</feature>
<gene>
    <name evidence="2" type="ORF">BHE90_017361</name>
</gene>
<sequence>MQPPDYDRTHEHNPSTRSPISPHRATNAQSIYASLKIQIDELIDTFRERQPNGAPEPILPEQTVSHEAKIQQSLPYFKGRISTPVTGLEQRKPPPALAQVNKYFRRSLLASKKFGQEIGDSWTRRSNQRTVHSTSSAEDIVSRGDVDVNFRVAQELSGYLLVPPSQEHYPPLTVPCGPLFPDRSTTMLGLDLPNNNSLEAWHEGQPLVETLSGPEAAMKSYFDTSSDTELEASRHLIYKRRISKMKDHTFRWLRETFSLDEEEKAFFMARRSMRSELSVAEQRSTQFSYGRRVR</sequence>
<feature type="compositionally biased region" description="Basic and acidic residues" evidence="1">
    <location>
        <begin position="1"/>
        <end position="14"/>
    </location>
</feature>
<protein>
    <submittedName>
        <fullName evidence="2">Uncharacterized protein</fullName>
    </submittedName>
</protein>
<evidence type="ECO:0000313" key="3">
    <source>
        <dbReference type="Proteomes" id="UP000287124"/>
    </source>
</evidence>
<accession>A0A430KY31</accession>
<dbReference type="EMBL" id="MIKF01000985">
    <property type="protein sequence ID" value="RTE68263.1"/>
    <property type="molecule type" value="Genomic_DNA"/>
</dbReference>
<dbReference type="AlphaFoldDB" id="A0A430KY31"/>
<evidence type="ECO:0000256" key="1">
    <source>
        <dbReference type="SAM" id="MobiDB-lite"/>
    </source>
</evidence>
<feature type="region of interest" description="Disordered" evidence="1">
    <location>
        <begin position="1"/>
        <end position="25"/>
    </location>
</feature>
<organism evidence="2 3">
    <name type="scientific">Fusarium euwallaceae</name>
    <dbReference type="NCBI Taxonomy" id="1147111"/>
    <lineage>
        <taxon>Eukaryota</taxon>
        <taxon>Fungi</taxon>
        <taxon>Dikarya</taxon>
        <taxon>Ascomycota</taxon>
        <taxon>Pezizomycotina</taxon>
        <taxon>Sordariomycetes</taxon>
        <taxon>Hypocreomycetidae</taxon>
        <taxon>Hypocreales</taxon>
        <taxon>Nectriaceae</taxon>
        <taxon>Fusarium</taxon>
        <taxon>Fusarium solani species complex</taxon>
    </lineage>
</organism>